<dbReference type="GeneID" id="121216101"/>
<protein>
    <recommendedName>
        <fullName evidence="1">Reverse transcriptase domain-containing protein</fullName>
    </recommendedName>
</protein>
<dbReference type="InterPro" id="IPR043128">
    <property type="entry name" value="Rev_trsase/Diguanyl_cyclase"/>
</dbReference>
<feature type="domain" description="Reverse transcriptase" evidence="1">
    <location>
        <begin position="240"/>
        <end position="340"/>
    </location>
</feature>
<proteinExistence type="predicted"/>
<dbReference type="CDD" id="cd00303">
    <property type="entry name" value="retropepsin_like"/>
    <property type="match status" value="1"/>
</dbReference>
<dbReference type="Pfam" id="PF00078">
    <property type="entry name" value="RVT_1"/>
    <property type="match status" value="1"/>
</dbReference>
<evidence type="ECO:0000259" key="1">
    <source>
        <dbReference type="Pfam" id="PF00078"/>
    </source>
</evidence>
<name>A0ABM2ZY30_GOSHI</name>
<dbReference type="Gene3D" id="2.40.70.10">
    <property type="entry name" value="Acid Proteases"/>
    <property type="match status" value="1"/>
</dbReference>
<gene>
    <name evidence="3" type="primary">LOC121216101</name>
</gene>
<dbReference type="Proteomes" id="UP000818029">
    <property type="component" value="Chromosome D04"/>
</dbReference>
<reference evidence="3" key="2">
    <citation type="submission" date="2025-08" db="UniProtKB">
        <authorList>
            <consortium name="RefSeq"/>
        </authorList>
    </citation>
    <scope>IDENTIFICATION</scope>
</reference>
<organism evidence="2 3">
    <name type="scientific">Gossypium hirsutum</name>
    <name type="common">Upland cotton</name>
    <name type="synonym">Gossypium mexicanum</name>
    <dbReference type="NCBI Taxonomy" id="3635"/>
    <lineage>
        <taxon>Eukaryota</taxon>
        <taxon>Viridiplantae</taxon>
        <taxon>Streptophyta</taxon>
        <taxon>Embryophyta</taxon>
        <taxon>Tracheophyta</taxon>
        <taxon>Spermatophyta</taxon>
        <taxon>Magnoliopsida</taxon>
        <taxon>eudicotyledons</taxon>
        <taxon>Gunneridae</taxon>
        <taxon>Pentapetalae</taxon>
        <taxon>rosids</taxon>
        <taxon>malvids</taxon>
        <taxon>Malvales</taxon>
        <taxon>Malvaceae</taxon>
        <taxon>Malvoideae</taxon>
        <taxon>Gossypium</taxon>
    </lineage>
</organism>
<evidence type="ECO:0000313" key="2">
    <source>
        <dbReference type="Proteomes" id="UP000818029"/>
    </source>
</evidence>
<dbReference type="CDD" id="cd01647">
    <property type="entry name" value="RT_LTR"/>
    <property type="match status" value="1"/>
</dbReference>
<dbReference type="InterPro" id="IPR043502">
    <property type="entry name" value="DNA/RNA_pol_sf"/>
</dbReference>
<dbReference type="RefSeq" id="XP_040947332.1">
    <property type="nucleotide sequence ID" value="XM_041091398.1"/>
</dbReference>
<accession>A0ABM2ZY30</accession>
<feature type="non-terminal residue" evidence="3">
    <location>
        <position position="493"/>
    </location>
</feature>
<dbReference type="PANTHER" id="PTHR35046:SF9">
    <property type="entry name" value="RNA-DIRECTED DNA POLYMERASE"/>
    <property type="match status" value="1"/>
</dbReference>
<dbReference type="InterPro" id="IPR021109">
    <property type="entry name" value="Peptidase_aspartic_dom_sf"/>
</dbReference>
<keyword evidence="2" id="KW-1185">Reference proteome</keyword>
<dbReference type="PANTHER" id="PTHR35046">
    <property type="entry name" value="ZINC KNUCKLE (CCHC-TYPE) FAMILY PROTEIN"/>
    <property type="match status" value="1"/>
</dbReference>
<dbReference type="Gene3D" id="3.30.70.270">
    <property type="match status" value="1"/>
</dbReference>
<dbReference type="SUPFAM" id="SSF56672">
    <property type="entry name" value="DNA/RNA polymerases"/>
    <property type="match status" value="1"/>
</dbReference>
<reference evidence="2" key="1">
    <citation type="journal article" date="2020" name="Nat. Genet.">
        <title>Genomic diversifications of five Gossypium allopolyploid species and their impact on cotton improvement.</title>
        <authorList>
            <person name="Chen Z.J."/>
            <person name="Sreedasyam A."/>
            <person name="Ando A."/>
            <person name="Song Q."/>
            <person name="De Santiago L.M."/>
            <person name="Hulse-Kemp A.M."/>
            <person name="Ding M."/>
            <person name="Ye W."/>
            <person name="Kirkbride R.C."/>
            <person name="Jenkins J."/>
            <person name="Plott C."/>
            <person name="Lovell J."/>
            <person name="Lin Y.M."/>
            <person name="Vaughn R."/>
            <person name="Liu B."/>
            <person name="Simpson S."/>
            <person name="Scheffler B.E."/>
            <person name="Wen L."/>
            <person name="Saski C.A."/>
            <person name="Grover C.E."/>
            <person name="Hu G."/>
            <person name="Conover J.L."/>
            <person name="Carlson J.W."/>
            <person name="Shu S."/>
            <person name="Boston L.B."/>
            <person name="Williams M."/>
            <person name="Peterson D.G."/>
            <person name="McGee K."/>
            <person name="Jones D.C."/>
            <person name="Wendel J.F."/>
            <person name="Stelly D.M."/>
            <person name="Grimwood J."/>
            <person name="Schmutz J."/>
        </authorList>
    </citation>
    <scope>NUCLEOTIDE SEQUENCE [LARGE SCALE GENOMIC DNA]</scope>
    <source>
        <strain evidence="2">cv. TM-1</strain>
    </source>
</reference>
<evidence type="ECO:0000313" key="3">
    <source>
        <dbReference type="RefSeq" id="XP_040947332.1"/>
    </source>
</evidence>
<dbReference type="InterPro" id="IPR000477">
    <property type="entry name" value="RT_dom"/>
</dbReference>
<sequence length="493" mass="56022">MPSDDEEEDLELPVEGEILVVKPSLSIQSAKTDQQRENIFHTGCHIQGKVCSMIIDGGSCTNLVSNILVEKLGFATTKHPTPYKLQWLNDGGALKVTKQAVVAFSIMKYQDEVVCGVVPMHAGHLFLGHAWQFDRQPCILVRFRQNYLSLSNIDENFPSVFQSLLQDYEDVFSEAPKGLPPLRGIEHQIDLVPGASIPNRPAYRCNPEETKELQRQVEELLDKGYIRESLSPCAVPVLLVPKKDGTYRMCVDCCPINKITVKYRHPIPRLDDMLDELHGSVIFTKIDLKSGYHQIRMREGDEWKTAFKTKFGLYEWLVMPFGLTNAPSTFMRLMNHVLRLHLGFIVSAQGIHVNEDKVKAIKEWPTPKSGQGKLSKRHARWVEFIETFPYVLKYKTGKDNVVADALSRRYTLITTLNAKVLGFEHIKELYDDDADFGHIYKNCGHTTFEKFYLVDGFLFRINKLCIPKCSMRGLLIHEAHSGGLMGHFGVART</sequence>
<dbReference type="Gene3D" id="3.10.10.10">
    <property type="entry name" value="HIV Type 1 Reverse Transcriptase, subunit A, domain 1"/>
    <property type="match status" value="1"/>
</dbReference>